<proteinExistence type="predicted"/>
<name>A0A979G719_CHIPD</name>
<dbReference type="Proteomes" id="UP000002215">
    <property type="component" value="Chromosome"/>
</dbReference>
<evidence type="ECO:0000313" key="3">
    <source>
        <dbReference type="Proteomes" id="UP000002215"/>
    </source>
</evidence>
<evidence type="ECO:0000313" key="2">
    <source>
        <dbReference type="EMBL" id="ACU62054.1"/>
    </source>
</evidence>
<dbReference type="AlphaFoldDB" id="A0A979G719"/>
<gene>
    <name evidence="2" type="ordered locus">Cpin_4613</name>
</gene>
<dbReference type="OrthoDB" id="10007963at2"/>
<reference evidence="3" key="1">
    <citation type="submission" date="2009-08" db="EMBL/GenBank/DDBJ databases">
        <title>The complete genome of Chitinophaga pinensis DSM 2588.</title>
        <authorList>
            <consortium name="US DOE Joint Genome Institute (JGI-PGF)"/>
            <person name="Lucas S."/>
            <person name="Copeland A."/>
            <person name="Lapidus A."/>
            <person name="Glavina del Rio T."/>
            <person name="Dalin E."/>
            <person name="Tice H."/>
            <person name="Bruce D."/>
            <person name="Goodwin L."/>
            <person name="Pitluck S."/>
            <person name="Kyrpides N."/>
            <person name="Mavromatis K."/>
            <person name="Ivanova N."/>
            <person name="Mikhailova N."/>
            <person name="Sims D."/>
            <person name="Meinche L."/>
            <person name="Brettin T."/>
            <person name="Detter J.C."/>
            <person name="Han C."/>
            <person name="Larimer F."/>
            <person name="Land M."/>
            <person name="Hauser L."/>
            <person name="Markowitz V."/>
            <person name="Cheng J.-F."/>
            <person name="Hugenholtz P."/>
            <person name="Woyke T."/>
            <person name="Wu D."/>
            <person name="Spring S."/>
            <person name="Klenk H.-P."/>
            <person name="Eisen J.A."/>
        </authorList>
    </citation>
    <scope>NUCLEOTIDE SEQUENCE [LARGE SCALE GENOMIC DNA]</scope>
    <source>
        <strain evidence="3">ATCC 43595 / DSM 2588 / LMG 13176 / NBRC 15968 / NCIMB 11800 / UQM 2034</strain>
    </source>
</reference>
<dbReference type="RefSeq" id="WP_012792222.1">
    <property type="nucleotide sequence ID" value="NC_013132.1"/>
</dbReference>
<accession>A0A979G719</accession>
<protein>
    <submittedName>
        <fullName evidence="2">Uncharacterized protein</fullName>
    </submittedName>
</protein>
<dbReference type="KEGG" id="cpi:Cpin_4613"/>
<feature type="chain" id="PRO_5036916868" evidence="1">
    <location>
        <begin position="23"/>
        <end position="79"/>
    </location>
</feature>
<organism evidence="2 3">
    <name type="scientific">Chitinophaga pinensis (strain ATCC 43595 / DSM 2588 / LMG 13176 / NBRC 15968 / NCIMB 11800 / UQM 2034)</name>
    <dbReference type="NCBI Taxonomy" id="485918"/>
    <lineage>
        <taxon>Bacteria</taxon>
        <taxon>Pseudomonadati</taxon>
        <taxon>Bacteroidota</taxon>
        <taxon>Chitinophagia</taxon>
        <taxon>Chitinophagales</taxon>
        <taxon>Chitinophagaceae</taxon>
        <taxon>Chitinophaga</taxon>
    </lineage>
</organism>
<reference evidence="2 3" key="2">
    <citation type="journal article" date="2010" name="Stand. Genomic Sci.">
        <title>Complete genome sequence of Chitinophaga pinensis type strain (UQM 2034).</title>
        <authorList>
            <person name="Glavina Del Rio T."/>
            <person name="Abt B."/>
            <person name="Spring S."/>
            <person name="Lapidus A."/>
            <person name="Nolan M."/>
            <person name="Tice H."/>
            <person name="Copeland A."/>
            <person name="Cheng J.F."/>
            <person name="Chen F."/>
            <person name="Bruce D."/>
            <person name="Goodwin L."/>
            <person name="Pitluck S."/>
            <person name="Ivanova N."/>
            <person name="Mavromatis K."/>
            <person name="Mikhailova N."/>
            <person name="Pati A."/>
            <person name="Chen A."/>
            <person name="Palaniappan K."/>
            <person name="Land M."/>
            <person name="Hauser L."/>
            <person name="Chang Y.J."/>
            <person name="Jeffries C.D."/>
            <person name="Chain P."/>
            <person name="Saunders E."/>
            <person name="Detter J.C."/>
            <person name="Brettin T."/>
            <person name="Rohde M."/>
            <person name="Goker M."/>
            <person name="Bristow J."/>
            <person name="Eisen J.A."/>
            <person name="Markowitz V."/>
            <person name="Hugenholtz P."/>
            <person name="Kyrpides N.C."/>
            <person name="Klenk H.P."/>
            <person name="Lucas S."/>
        </authorList>
    </citation>
    <scope>NUCLEOTIDE SEQUENCE [LARGE SCALE GENOMIC DNA]</scope>
    <source>
        <strain evidence="3">ATCC 43595 / DSM 2588 / LMG 13176 / NBRC 15968 / NCIMB 11800 / UQM 2034</strain>
    </source>
</reference>
<sequence>MKKARIALAAIAIFAVAGGALAFKSKALDFVYVAGANGQFTSKLYGYTFAPGQTTVTGRATTISTTATTIPTTTYYVGN</sequence>
<feature type="signal peptide" evidence="1">
    <location>
        <begin position="1"/>
        <end position="22"/>
    </location>
</feature>
<evidence type="ECO:0000256" key="1">
    <source>
        <dbReference type="SAM" id="SignalP"/>
    </source>
</evidence>
<keyword evidence="1" id="KW-0732">Signal</keyword>
<dbReference type="EMBL" id="CP001699">
    <property type="protein sequence ID" value="ACU62054.1"/>
    <property type="molecule type" value="Genomic_DNA"/>
</dbReference>